<protein>
    <submittedName>
        <fullName evidence="1">Uncharacterized protein</fullName>
    </submittedName>
</protein>
<keyword evidence="2" id="KW-1185">Reference proteome</keyword>
<accession>A0A4Y8S789</accession>
<dbReference type="EMBL" id="SOZE01000030">
    <property type="protein sequence ID" value="TFF34465.1"/>
    <property type="molecule type" value="Genomic_DNA"/>
</dbReference>
<proteinExistence type="predicted"/>
<comment type="caution">
    <text evidence="1">The sequence shown here is derived from an EMBL/GenBank/DDBJ whole genome shotgun (WGS) entry which is preliminary data.</text>
</comment>
<evidence type="ECO:0000313" key="1">
    <source>
        <dbReference type="EMBL" id="TFF34465.1"/>
    </source>
</evidence>
<reference evidence="1 2" key="1">
    <citation type="journal article" date="2017" name="Int. J. Syst. Evol. Microbiol.">
        <title>Mucilaginibacterpsychrotolerans sp. nov., isolated from peatlands.</title>
        <authorList>
            <person name="Deng Y."/>
            <person name="Shen L."/>
            <person name="Xu B."/>
            <person name="Liu Y."/>
            <person name="Gu Z."/>
            <person name="Liu H."/>
            <person name="Zhou Y."/>
        </authorList>
    </citation>
    <scope>NUCLEOTIDE SEQUENCE [LARGE SCALE GENOMIC DNA]</scope>
    <source>
        <strain evidence="1 2">NH7-4</strain>
    </source>
</reference>
<name>A0A4Y8S789_9SPHI</name>
<organism evidence="1 2">
    <name type="scientific">Mucilaginibacter psychrotolerans</name>
    <dbReference type="NCBI Taxonomy" id="1524096"/>
    <lineage>
        <taxon>Bacteria</taxon>
        <taxon>Pseudomonadati</taxon>
        <taxon>Bacteroidota</taxon>
        <taxon>Sphingobacteriia</taxon>
        <taxon>Sphingobacteriales</taxon>
        <taxon>Sphingobacteriaceae</taxon>
        <taxon>Mucilaginibacter</taxon>
    </lineage>
</organism>
<gene>
    <name evidence="1" type="ORF">E2R66_21885</name>
</gene>
<evidence type="ECO:0000313" key="2">
    <source>
        <dbReference type="Proteomes" id="UP000297540"/>
    </source>
</evidence>
<dbReference type="Proteomes" id="UP000297540">
    <property type="component" value="Unassembled WGS sequence"/>
</dbReference>
<sequence>MIYMFNELSLKKVESKFAAHSLMKVFVNAASHASENGFTEIRLFEGAIQTFYQIPLYENYNIDNWLTDQDVDADFKDKFKIIVGTFPLFKDDEINANEEFARSEFSHNCENTIKQVFGLGAAHIYPSLAISLYSHPCWNNTAIPISHYIVKHDGTDNILEVEAKHFFNEVTFDAHLEWWEKLRVENLKKSQELWDKRTEFFPNLTFSPEVENQLNRMGFSKFLYQIIDRLDALNLFAKNWKTGNFDVNGVNETTNLNISSESDSTLKRFGTLRKFTILGRGKETFHLHIKTGDLRFHFFADNVTHAIHVGYIGKHLRTVSFK</sequence>
<dbReference type="AlphaFoldDB" id="A0A4Y8S789"/>